<evidence type="ECO:0000256" key="5">
    <source>
        <dbReference type="ARBA" id="ARBA00022842"/>
    </source>
</evidence>
<organism evidence="8 9">
    <name type="scientific">Clostridium tetani</name>
    <dbReference type="NCBI Taxonomy" id="1513"/>
    <lineage>
        <taxon>Bacteria</taxon>
        <taxon>Bacillati</taxon>
        <taxon>Bacillota</taxon>
        <taxon>Clostridia</taxon>
        <taxon>Eubacteriales</taxon>
        <taxon>Clostridiaceae</taxon>
        <taxon>Clostridium</taxon>
    </lineage>
</organism>
<dbReference type="Proteomes" id="UP000290921">
    <property type="component" value="Unassembled WGS sequence"/>
</dbReference>
<feature type="domain" description="Nudix hydrolase" evidence="7">
    <location>
        <begin position="20"/>
        <end position="152"/>
    </location>
</feature>
<dbReference type="GO" id="GO:0046872">
    <property type="term" value="F:metal ion binding"/>
    <property type="evidence" value="ECO:0007669"/>
    <property type="project" value="UniProtKB-KW"/>
</dbReference>
<evidence type="ECO:0000256" key="4">
    <source>
        <dbReference type="ARBA" id="ARBA00022801"/>
    </source>
</evidence>
<dbReference type="InterPro" id="IPR020084">
    <property type="entry name" value="NUDIX_hydrolase_CS"/>
</dbReference>
<dbReference type="CDD" id="cd03426">
    <property type="entry name" value="NUDIX_CoAse_Nudt7"/>
    <property type="match status" value="1"/>
</dbReference>
<reference evidence="8 9" key="1">
    <citation type="submission" date="2018-06" db="EMBL/GenBank/DDBJ databases">
        <title>Genome conservation of Clostridium tetani.</title>
        <authorList>
            <person name="Bruggemann H."/>
            <person name="Popoff M.R."/>
        </authorList>
    </citation>
    <scope>NUCLEOTIDE SEQUENCE [LARGE SCALE GENOMIC DNA]</scope>
    <source>
        <strain evidence="8 9">2017.061</strain>
    </source>
</reference>
<keyword evidence="4" id="KW-0378">Hydrolase</keyword>
<dbReference type="Pfam" id="PF00293">
    <property type="entry name" value="NUDIX"/>
    <property type="match status" value="1"/>
</dbReference>
<evidence type="ECO:0000256" key="1">
    <source>
        <dbReference type="ARBA" id="ARBA00001936"/>
    </source>
</evidence>
<comment type="cofactor">
    <cofactor evidence="1">
        <name>Mn(2+)</name>
        <dbReference type="ChEBI" id="CHEBI:29035"/>
    </cofactor>
</comment>
<evidence type="ECO:0000313" key="8">
    <source>
        <dbReference type="EMBL" id="RXI50577.1"/>
    </source>
</evidence>
<protein>
    <submittedName>
        <fullName evidence="8">Coenzyme A pyrophosphatase</fullName>
    </submittedName>
</protein>
<keyword evidence="3" id="KW-0479">Metal-binding</keyword>
<dbReference type="PROSITE" id="PS00893">
    <property type="entry name" value="NUDIX_BOX"/>
    <property type="match status" value="1"/>
</dbReference>
<comment type="cofactor">
    <cofactor evidence="2">
        <name>Mg(2+)</name>
        <dbReference type="ChEBI" id="CHEBI:18420"/>
    </cofactor>
</comment>
<dbReference type="InterPro" id="IPR045121">
    <property type="entry name" value="CoAse"/>
</dbReference>
<evidence type="ECO:0000313" key="9">
    <source>
        <dbReference type="Proteomes" id="UP000290921"/>
    </source>
</evidence>
<proteinExistence type="predicted"/>
<keyword evidence="5" id="KW-0460">Magnesium</keyword>
<evidence type="ECO:0000256" key="6">
    <source>
        <dbReference type="ARBA" id="ARBA00023211"/>
    </source>
</evidence>
<dbReference type="InterPro" id="IPR000086">
    <property type="entry name" value="NUDIX_hydrolase_dom"/>
</dbReference>
<name>A0A4Q0VGZ5_CLOTA</name>
<dbReference type="RefSeq" id="WP_129029631.1">
    <property type="nucleotide sequence ID" value="NZ_QMAP01000001.1"/>
</dbReference>
<evidence type="ECO:0000259" key="7">
    <source>
        <dbReference type="PROSITE" id="PS51462"/>
    </source>
</evidence>
<sequence length="207" mass="23921">MINDIKKIFENRENGILGNHERSAVVLFLCGDNKGELYIIFEVRALHLDRQPGDISLPGGKIEKNESPQQAAIRESLEELNVDLEDISIIGAMDCYVTPYNKIIYPFIGLIKDIDIKPNKDEVNHVFKVPLKFFMENEPKCYEVNIVSEFPEDFPYHLIIGGKDYNFSKGNLKQYFYQYNGYVIWGFTALIVKSFIEELKSKINNEN</sequence>
<accession>A0A4Q0VGZ5</accession>
<dbReference type="SUPFAM" id="SSF55811">
    <property type="entry name" value="Nudix"/>
    <property type="match status" value="1"/>
</dbReference>
<evidence type="ECO:0000256" key="3">
    <source>
        <dbReference type="ARBA" id="ARBA00022723"/>
    </source>
</evidence>
<dbReference type="AlphaFoldDB" id="A0A4Q0VGZ5"/>
<gene>
    <name evidence="8" type="ORF">DP130_00990</name>
</gene>
<dbReference type="Gene3D" id="3.90.79.10">
    <property type="entry name" value="Nucleoside Triphosphate Pyrophosphohydrolase"/>
    <property type="match status" value="1"/>
</dbReference>
<dbReference type="EMBL" id="QMAP01000001">
    <property type="protein sequence ID" value="RXI50577.1"/>
    <property type="molecule type" value="Genomic_DNA"/>
</dbReference>
<dbReference type="PROSITE" id="PS51462">
    <property type="entry name" value="NUDIX"/>
    <property type="match status" value="1"/>
</dbReference>
<dbReference type="PANTHER" id="PTHR12992">
    <property type="entry name" value="NUDIX HYDROLASE"/>
    <property type="match status" value="1"/>
</dbReference>
<keyword evidence="6" id="KW-0464">Manganese</keyword>
<dbReference type="GO" id="GO:0010945">
    <property type="term" value="F:coenzyme A diphosphatase activity"/>
    <property type="evidence" value="ECO:0007669"/>
    <property type="project" value="InterPro"/>
</dbReference>
<evidence type="ECO:0000256" key="2">
    <source>
        <dbReference type="ARBA" id="ARBA00001946"/>
    </source>
</evidence>
<dbReference type="InterPro" id="IPR015797">
    <property type="entry name" value="NUDIX_hydrolase-like_dom_sf"/>
</dbReference>
<dbReference type="PANTHER" id="PTHR12992:SF11">
    <property type="entry name" value="MITOCHONDRIAL COENZYME A DIPHOSPHATASE NUDT8"/>
    <property type="match status" value="1"/>
</dbReference>
<comment type="caution">
    <text evidence="8">The sequence shown here is derived from an EMBL/GenBank/DDBJ whole genome shotgun (WGS) entry which is preliminary data.</text>
</comment>